<evidence type="ECO:0000256" key="2">
    <source>
        <dbReference type="ARBA" id="ARBA00022833"/>
    </source>
</evidence>
<dbReference type="Pfam" id="PF00107">
    <property type="entry name" value="ADH_zinc_N"/>
    <property type="match status" value="1"/>
</dbReference>
<dbReference type="InterPro" id="IPR050129">
    <property type="entry name" value="Zn_alcohol_dh"/>
</dbReference>
<accession>A0A377KL24</accession>
<evidence type="ECO:0000259" key="5">
    <source>
        <dbReference type="SMART" id="SM00829"/>
    </source>
</evidence>
<dbReference type="Pfam" id="PF08240">
    <property type="entry name" value="ADH_N"/>
    <property type="match status" value="1"/>
</dbReference>
<dbReference type="InterPro" id="IPR011032">
    <property type="entry name" value="GroES-like_sf"/>
</dbReference>
<dbReference type="InterPro" id="IPR013149">
    <property type="entry name" value="ADH-like_C"/>
</dbReference>
<comment type="cofactor">
    <cofactor evidence="4">
        <name>Zn(2+)</name>
        <dbReference type="ChEBI" id="CHEBI:29105"/>
    </cofactor>
</comment>
<dbReference type="Proteomes" id="UP000254070">
    <property type="component" value="Unassembled WGS sequence"/>
</dbReference>
<keyword evidence="1 4" id="KW-0479">Metal-binding</keyword>
<dbReference type="SMART" id="SM00829">
    <property type="entry name" value="PKS_ER"/>
    <property type="match status" value="1"/>
</dbReference>
<dbReference type="SUPFAM" id="SSF51735">
    <property type="entry name" value="NAD(P)-binding Rossmann-fold domains"/>
    <property type="match status" value="1"/>
</dbReference>
<dbReference type="EMBL" id="UGIF01000002">
    <property type="protein sequence ID" value="STP29796.1"/>
    <property type="molecule type" value="Genomic_DNA"/>
</dbReference>
<dbReference type="PANTHER" id="PTHR43401:SF2">
    <property type="entry name" value="L-THREONINE 3-DEHYDROGENASE"/>
    <property type="match status" value="1"/>
</dbReference>
<keyword evidence="3 6" id="KW-0560">Oxidoreductase</keyword>
<dbReference type="RefSeq" id="WP_115235438.1">
    <property type="nucleotide sequence ID" value="NZ_UGIF01000002.1"/>
</dbReference>
<evidence type="ECO:0000256" key="1">
    <source>
        <dbReference type="ARBA" id="ARBA00022723"/>
    </source>
</evidence>
<dbReference type="InterPro" id="IPR036291">
    <property type="entry name" value="NAD(P)-bd_dom_sf"/>
</dbReference>
<dbReference type="AlphaFoldDB" id="A0A377KL24"/>
<dbReference type="Gene3D" id="3.40.50.720">
    <property type="entry name" value="NAD(P)-binding Rossmann-like Domain"/>
    <property type="match status" value="1"/>
</dbReference>
<feature type="domain" description="Enoyl reductase (ER)" evidence="5">
    <location>
        <begin position="8"/>
        <end position="344"/>
    </location>
</feature>
<comment type="similarity">
    <text evidence="4">Belongs to the zinc-containing alcohol dehydrogenase family.</text>
</comment>
<dbReference type="PROSITE" id="PS00059">
    <property type="entry name" value="ADH_ZINC"/>
    <property type="match status" value="1"/>
</dbReference>
<dbReference type="GO" id="GO:0008270">
    <property type="term" value="F:zinc ion binding"/>
    <property type="evidence" value="ECO:0007669"/>
    <property type="project" value="InterPro"/>
</dbReference>
<dbReference type="InterPro" id="IPR013154">
    <property type="entry name" value="ADH-like_N"/>
</dbReference>
<dbReference type="EC" id="1.1.1.14" evidence="6"/>
<dbReference type="InterPro" id="IPR020843">
    <property type="entry name" value="ER"/>
</dbReference>
<gene>
    <name evidence="6" type="primary">gutB_1</name>
    <name evidence="6" type="ORF">NCTC8129_02025</name>
</gene>
<dbReference type="InterPro" id="IPR002328">
    <property type="entry name" value="ADH_Zn_CS"/>
</dbReference>
<organism evidence="6 7">
    <name type="scientific">Enterococcus durans</name>
    <dbReference type="NCBI Taxonomy" id="53345"/>
    <lineage>
        <taxon>Bacteria</taxon>
        <taxon>Bacillati</taxon>
        <taxon>Bacillota</taxon>
        <taxon>Bacilli</taxon>
        <taxon>Lactobacillales</taxon>
        <taxon>Enterococcaceae</taxon>
        <taxon>Enterococcus</taxon>
    </lineage>
</organism>
<evidence type="ECO:0000313" key="6">
    <source>
        <dbReference type="EMBL" id="STP29796.1"/>
    </source>
</evidence>
<proteinExistence type="inferred from homology"/>
<dbReference type="Gene3D" id="3.90.180.10">
    <property type="entry name" value="Medium-chain alcohol dehydrogenases, catalytic domain"/>
    <property type="match status" value="1"/>
</dbReference>
<evidence type="ECO:0000313" key="7">
    <source>
        <dbReference type="Proteomes" id="UP000254070"/>
    </source>
</evidence>
<dbReference type="PANTHER" id="PTHR43401">
    <property type="entry name" value="L-THREONINE 3-DEHYDROGENASE"/>
    <property type="match status" value="1"/>
</dbReference>
<evidence type="ECO:0000256" key="3">
    <source>
        <dbReference type="ARBA" id="ARBA00023002"/>
    </source>
</evidence>
<reference evidence="6 7" key="1">
    <citation type="submission" date="2018-06" db="EMBL/GenBank/DDBJ databases">
        <authorList>
            <consortium name="Pathogen Informatics"/>
            <person name="Doyle S."/>
        </authorList>
    </citation>
    <scope>NUCLEOTIDE SEQUENCE [LARGE SCALE GENOMIC DNA]</scope>
    <source>
        <strain evidence="6 7">NCTC8129</strain>
    </source>
</reference>
<protein>
    <submittedName>
        <fullName evidence="6">Alcohol dehydrogenase GroES domain-containing protein</fullName>
        <ecNumber evidence="6">1.1.1.14</ecNumber>
    </submittedName>
</protein>
<keyword evidence="2 4" id="KW-0862">Zinc</keyword>
<dbReference type="SUPFAM" id="SSF50129">
    <property type="entry name" value="GroES-like"/>
    <property type="match status" value="1"/>
</dbReference>
<dbReference type="GO" id="GO:0003939">
    <property type="term" value="F:L-iditol 2-dehydrogenase (NAD+) activity"/>
    <property type="evidence" value="ECO:0007669"/>
    <property type="project" value="UniProtKB-EC"/>
</dbReference>
<name>A0A377KL24_9ENTE</name>
<evidence type="ECO:0000256" key="4">
    <source>
        <dbReference type="RuleBase" id="RU361277"/>
    </source>
</evidence>
<sequence>MKAIVETGVKKLEIQEVATPIIQPDEVLVKIRANGLCTNDIRDYIGDTKWSYPRIGGHEFSGQIVEVGAEVNSNHFQIGDHVVKYIIPACGECHYCKIGRENLCVEIYTSPTFQNPNGISGFWGLAQYMAVKSKNLYKYPKHIPFEQSAFTEPLACVVNSVQRAKLEYGQEVLVIGGGVMGLMHVMLAKLQGTRVMLSEPNEERRKLGEKLGADFTFDPTKVDTVETVKDQTAGRGADVVFNTTSIPAIAQQAIAFTANGGQTYMFSSMHPNDPIPTDMGAIHSHEKVVTGTVSPTIPTFYRSVQLIAKGLIDITPLLDKIFDYEEAVEAFEYAMRPETLKTIITFD</sequence>